<dbReference type="WBParaSite" id="EgrG_000350200">
    <property type="protein sequence ID" value="EgrG_000350200"/>
    <property type="gene ID" value="EgrG_000350200"/>
</dbReference>
<reference evidence="1 2" key="1">
    <citation type="journal article" date="2013" name="Nature">
        <title>The genomes of four tapeworm species reveal adaptations to parasitism.</title>
        <authorList>
            <person name="Tsai I.J."/>
            <person name="Zarowiecki M."/>
            <person name="Holroyd N."/>
            <person name="Garciarrubio A."/>
            <person name="Sanchez-Flores A."/>
            <person name="Brooks K.L."/>
            <person name="Tracey A."/>
            <person name="Bobes R.J."/>
            <person name="Fragoso G."/>
            <person name="Sciutto E."/>
            <person name="Aslett M."/>
            <person name="Beasley H."/>
            <person name="Bennett H.M."/>
            <person name="Cai J."/>
            <person name="Camicia F."/>
            <person name="Clark R."/>
            <person name="Cucher M."/>
            <person name="De Silva N."/>
            <person name="Day T.A."/>
            <person name="Deplazes P."/>
            <person name="Estrada K."/>
            <person name="Fernandez C."/>
            <person name="Holland P.W."/>
            <person name="Hou J."/>
            <person name="Hu S."/>
            <person name="Huckvale T."/>
            <person name="Hung S.S."/>
            <person name="Kamenetzky L."/>
            <person name="Keane J.A."/>
            <person name="Kiss F."/>
            <person name="Koziol U."/>
            <person name="Lambert O."/>
            <person name="Liu K."/>
            <person name="Luo X."/>
            <person name="Luo Y."/>
            <person name="Macchiaroli N."/>
            <person name="Nichol S."/>
            <person name="Paps J."/>
            <person name="Parkinson J."/>
            <person name="Pouchkina-Stantcheva N."/>
            <person name="Riddiford N."/>
            <person name="Rosenzvit M."/>
            <person name="Salinas G."/>
            <person name="Wasmuth J.D."/>
            <person name="Zamanian M."/>
            <person name="Zheng Y."/>
            <person name="Cai X."/>
            <person name="Soberon X."/>
            <person name="Olson P.D."/>
            <person name="Laclette J.P."/>
            <person name="Brehm K."/>
            <person name="Berriman M."/>
            <person name="Garciarrubio A."/>
            <person name="Bobes R.J."/>
            <person name="Fragoso G."/>
            <person name="Sanchez-Flores A."/>
            <person name="Estrada K."/>
            <person name="Cevallos M.A."/>
            <person name="Morett E."/>
            <person name="Gonzalez V."/>
            <person name="Portillo T."/>
            <person name="Ochoa-Leyva A."/>
            <person name="Jose M.V."/>
            <person name="Sciutto E."/>
            <person name="Landa A."/>
            <person name="Jimenez L."/>
            <person name="Valdes V."/>
            <person name="Carrero J.C."/>
            <person name="Larralde C."/>
            <person name="Morales-Montor J."/>
            <person name="Limon-Lason J."/>
            <person name="Soberon X."/>
            <person name="Laclette J.P."/>
        </authorList>
    </citation>
    <scope>NUCLEOTIDE SEQUENCE [LARGE SCALE GENOMIC DNA]</scope>
</reference>
<dbReference type="AlphaFoldDB" id="A0A068WXC7"/>
<accession>A0A068WXC7</accession>
<evidence type="ECO:0000313" key="3">
    <source>
        <dbReference type="WBParaSite" id="EgrG_000350200"/>
    </source>
</evidence>
<reference evidence="3" key="3">
    <citation type="submission" date="2020-10" db="UniProtKB">
        <authorList>
            <consortium name="WormBaseParasite"/>
        </authorList>
    </citation>
    <scope>IDENTIFICATION</scope>
</reference>
<sequence length="130" mass="14246">MNWCIKSFSGASYGQLVKATKQRSFNSTGLELSSASCQVAINTTLAPASVAYDEVLEIVTFEFPSDLQCGKGHLSRVPIAALIWIKAAKNATFSSFNLRQVLYFLKTCPLSSSNKRCFLVSFHPSSISLR</sequence>
<reference evidence="1" key="2">
    <citation type="submission" date="2014-06" db="EMBL/GenBank/DDBJ databases">
        <authorList>
            <person name="Aslett M."/>
        </authorList>
    </citation>
    <scope>NUCLEOTIDE SEQUENCE</scope>
</reference>
<dbReference type="Proteomes" id="UP000492820">
    <property type="component" value="Unassembled WGS sequence"/>
</dbReference>
<dbReference type="OrthoDB" id="10031169at2759"/>
<gene>
    <name evidence="1" type="ORF">EgrG_000350200</name>
</gene>
<proteinExistence type="predicted"/>
<evidence type="ECO:0000313" key="1">
    <source>
        <dbReference type="EMBL" id="CDS22277.1"/>
    </source>
</evidence>
<organism evidence="1">
    <name type="scientific">Echinococcus granulosus</name>
    <name type="common">Hydatid tapeworm</name>
    <dbReference type="NCBI Taxonomy" id="6210"/>
    <lineage>
        <taxon>Eukaryota</taxon>
        <taxon>Metazoa</taxon>
        <taxon>Spiralia</taxon>
        <taxon>Lophotrochozoa</taxon>
        <taxon>Platyhelminthes</taxon>
        <taxon>Cestoda</taxon>
        <taxon>Eucestoda</taxon>
        <taxon>Cyclophyllidea</taxon>
        <taxon>Taeniidae</taxon>
        <taxon>Echinococcus</taxon>
        <taxon>Echinococcus granulosus group</taxon>
    </lineage>
</organism>
<evidence type="ECO:0000313" key="2">
    <source>
        <dbReference type="Proteomes" id="UP000492820"/>
    </source>
</evidence>
<dbReference type="EMBL" id="LK028586">
    <property type="protein sequence ID" value="CDS22277.1"/>
    <property type="molecule type" value="Genomic_DNA"/>
</dbReference>
<protein>
    <submittedName>
        <fullName evidence="1 3">Uncharacterized protein</fullName>
    </submittedName>
</protein>
<name>A0A068WXC7_ECHGR</name>